<dbReference type="InterPro" id="IPR008331">
    <property type="entry name" value="Ferritin_DPS_dom"/>
</dbReference>
<evidence type="ECO:0000256" key="8">
    <source>
        <dbReference type="ARBA" id="ARBA00023329"/>
    </source>
</evidence>
<evidence type="ECO:0000256" key="3">
    <source>
        <dbReference type="ARBA" id="ARBA00022434"/>
    </source>
</evidence>
<dbReference type="InterPro" id="IPR009078">
    <property type="entry name" value="Ferritin-like_SF"/>
</dbReference>
<evidence type="ECO:0000256" key="1">
    <source>
        <dbReference type="ARBA" id="ARBA00004541"/>
    </source>
</evidence>
<feature type="binding site" evidence="11">
    <location>
        <position position="28"/>
    </location>
    <ligand>
        <name>Fe cation</name>
        <dbReference type="ChEBI" id="CHEBI:24875"/>
        <label>1</label>
    </ligand>
</feature>
<dbReference type="InterPro" id="IPR014034">
    <property type="entry name" value="Ferritin_CS"/>
</dbReference>
<sequence>MALAAYYDRDDVAFTYAAKMFREASHEEREHAEKLIDYQNKRGGRVVFQDIKTPTQIPANATLAYGIKAALEYEKLVNQCLLDLHKVADKHNDPQMMDFIEGEFLEEQVDAIKKLSDQLTNVQRVGTGLGEYMFGRMTLKDDPAQ</sequence>
<dbReference type="GO" id="GO:0046872">
    <property type="term" value="F:metal ion binding"/>
    <property type="evidence" value="ECO:0007669"/>
    <property type="project" value="UniProtKB-KW"/>
</dbReference>
<organism evidence="14 15">
    <name type="scientific">Cichlidogyrus casuarinus</name>
    <dbReference type="NCBI Taxonomy" id="1844966"/>
    <lineage>
        <taxon>Eukaryota</taxon>
        <taxon>Metazoa</taxon>
        <taxon>Spiralia</taxon>
        <taxon>Lophotrochozoa</taxon>
        <taxon>Platyhelminthes</taxon>
        <taxon>Monogenea</taxon>
        <taxon>Monopisthocotylea</taxon>
        <taxon>Dactylogyridea</taxon>
        <taxon>Ancyrocephalidae</taxon>
        <taxon>Cichlidogyrus</taxon>
    </lineage>
</organism>
<keyword evidence="7 11" id="KW-0408">Iron</keyword>
<evidence type="ECO:0000256" key="10">
    <source>
        <dbReference type="ARBA" id="ARBA00047990"/>
    </source>
</evidence>
<feature type="binding site" evidence="11">
    <location>
        <position position="31"/>
    </location>
    <ligand>
        <name>Fe cation</name>
        <dbReference type="ChEBI" id="CHEBI:24875"/>
        <label>1</label>
    </ligand>
</feature>
<dbReference type="PROSITE" id="PS50905">
    <property type="entry name" value="FERRITIN_LIKE"/>
    <property type="match status" value="1"/>
</dbReference>
<dbReference type="EMBL" id="JBJKFK010001879">
    <property type="protein sequence ID" value="KAL3312063.1"/>
    <property type="molecule type" value="Genomic_DNA"/>
</dbReference>
<keyword evidence="4" id="KW-0963">Cytoplasm</keyword>
<dbReference type="Gene3D" id="1.20.1260.10">
    <property type="match status" value="1"/>
</dbReference>
<dbReference type="PANTHER" id="PTHR11431">
    <property type="entry name" value="FERRITIN"/>
    <property type="match status" value="1"/>
</dbReference>
<dbReference type="AlphaFoldDB" id="A0ABD2PY97"/>
<dbReference type="GO" id="GO:0031410">
    <property type="term" value="C:cytoplasmic vesicle"/>
    <property type="evidence" value="ECO:0007669"/>
    <property type="project" value="UniProtKB-SubCell"/>
</dbReference>
<accession>A0ABD2PY97</accession>
<reference evidence="14 15" key="1">
    <citation type="submission" date="2024-11" db="EMBL/GenBank/DDBJ databases">
        <title>Adaptive evolution of stress response genes in parasites aligns with host niche diversity.</title>
        <authorList>
            <person name="Hahn C."/>
            <person name="Resl P."/>
        </authorList>
    </citation>
    <scope>NUCLEOTIDE SEQUENCE [LARGE SCALE GENOMIC DNA]</scope>
    <source>
        <strain evidence="14">EGGRZ-B1_66</strain>
        <tissue evidence="14">Body</tissue>
    </source>
</reference>
<dbReference type="InterPro" id="IPR012347">
    <property type="entry name" value="Ferritin-like"/>
</dbReference>
<gene>
    <name evidence="14" type="primary">FTH1_2</name>
    <name evidence="14" type="ORF">Ciccas_009346</name>
</gene>
<evidence type="ECO:0000256" key="6">
    <source>
        <dbReference type="ARBA" id="ARBA00023002"/>
    </source>
</evidence>
<comment type="function">
    <text evidence="12">Stores iron in a soluble, non-toxic, readily available form. Important for iron homeostasis. Iron is taken up in the ferrous form and deposited as ferric hydroxides after oxidation.</text>
</comment>
<keyword evidence="3 12" id="KW-0409">Iron storage</keyword>
<feature type="binding site" evidence="11">
    <location>
        <position position="108"/>
    </location>
    <ligand>
        <name>Fe cation</name>
        <dbReference type="ChEBI" id="CHEBI:24875"/>
        <label>2</label>
    </ligand>
</feature>
<feature type="domain" description="Ferritin-like diiron" evidence="13">
    <location>
        <begin position="1"/>
        <end position="126"/>
    </location>
</feature>
<evidence type="ECO:0000259" key="13">
    <source>
        <dbReference type="PROSITE" id="PS50905"/>
    </source>
</evidence>
<dbReference type="EC" id="1.16.3.1" evidence="12"/>
<keyword evidence="5 11" id="KW-0479">Metal-binding</keyword>
<feature type="binding site" evidence="11">
    <location>
        <position position="74"/>
    </location>
    <ligand>
        <name>Fe cation</name>
        <dbReference type="ChEBI" id="CHEBI:24875"/>
        <label>1</label>
    </ligand>
</feature>
<comment type="catalytic activity">
    <reaction evidence="10 12">
        <text>4 Fe(2+) + O2 + 4 H(+) = 4 Fe(3+) + 2 H2O</text>
        <dbReference type="Rhea" id="RHEA:11148"/>
        <dbReference type="ChEBI" id="CHEBI:15377"/>
        <dbReference type="ChEBI" id="CHEBI:15378"/>
        <dbReference type="ChEBI" id="CHEBI:15379"/>
        <dbReference type="ChEBI" id="CHEBI:29033"/>
        <dbReference type="ChEBI" id="CHEBI:29034"/>
        <dbReference type="EC" id="1.16.3.1"/>
    </reaction>
</comment>
<comment type="similarity">
    <text evidence="2 12">Belongs to the ferritin family.</text>
</comment>
<comment type="subcellular location">
    <subcellularLocation>
        <location evidence="1">Cytoplasmic vesicle</location>
    </subcellularLocation>
</comment>
<evidence type="ECO:0000313" key="14">
    <source>
        <dbReference type="EMBL" id="KAL3312063.1"/>
    </source>
</evidence>
<evidence type="ECO:0000256" key="11">
    <source>
        <dbReference type="PIRSR" id="PIRSR601519-1"/>
    </source>
</evidence>
<evidence type="ECO:0000313" key="15">
    <source>
        <dbReference type="Proteomes" id="UP001626550"/>
    </source>
</evidence>
<evidence type="ECO:0000256" key="2">
    <source>
        <dbReference type="ARBA" id="ARBA00007513"/>
    </source>
</evidence>
<protein>
    <recommendedName>
        <fullName evidence="12">Ferritin</fullName>
        <ecNumber evidence="12">1.16.3.1</ecNumber>
    </recommendedName>
</protein>
<comment type="function">
    <text evidence="9">Stores iron in a soluble, non-toxic, readily available form. Important for iron homeostasis. Has ferroxidase activity. Iron is taken up in the ferrous form and deposited as ferric hydroxides after oxidation.</text>
</comment>
<dbReference type="Proteomes" id="UP001626550">
    <property type="component" value="Unassembled WGS sequence"/>
</dbReference>
<dbReference type="Pfam" id="PF00210">
    <property type="entry name" value="Ferritin"/>
    <property type="match status" value="1"/>
</dbReference>
<dbReference type="PANTHER" id="PTHR11431:SF75">
    <property type="entry name" value="FERRITIN"/>
    <property type="match status" value="1"/>
</dbReference>
<dbReference type="GO" id="GO:0006879">
    <property type="term" value="P:intracellular iron ion homeostasis"/>
    <property type="evidence" value="ECO:0007669"/>
    <property type="project" value="UniProtKB-KW"/>
</dbReference>
<evidence type="ECO:0000256" key="12">
    <source>
        <dbReference type="RuleBase" id="RU361145"/>
    </source>
</evidence>
<keyword evidence="6 12" id="KW-0560">Oxidoreductase</keyword>
<evidence type="ECO:0000256" key="5">
    <source>
        <dbReference type="ARBA" id="ARBA00022723"/>
    </source>
</evidence>
<evidence type="ECO:0000256" key="7">
    <source>
        <dbReference type="ARBA" id="ARBA00023004"/>
    </source>
</evidence>
<dbReference type="FunFam" id="1.20.1260.10:FF:000024">
    <property type="entry name" value="Ferritin heavy chain"/>
    <property type="match status" value="1"/>
</dbReference>
<keyword evidence="15" id="KW-1185">Reference proteome</keyword>
<keyword evidence="8" id="KW-0968">Cytoplasmic vesicle</keyword>
<comment type="caution">
    <text evidence="14">The sequence shown here is derived from an EMBL/GenBank/DDBJ whole genome shotgun (WGS) entry which is preliminary data.</text>
</comment>
<dbReference type="CDD" id="cd01056">
    <property type="entry name" value="Euk_Ferritin"/>
    <property type="match status" value="1"/>
</dbReference>
<dbReference type="SUPFAM" id="SSF47240">
    <property type="entry name" value="Ferritin-like"/>
    <property type="match status" value="1"/>
</dbReference>
<proteinExistence type="inferred from homology"/>
<evidence type="ECO:0000256" key="9">
    <source>
        <dbReference type="ARBA" id="ARBA00025111"/>
    </source>
</evidence>
<evidence type="ECO:0000256" key="4">
    <source>
        <dbReference type="ARBA" id="ARBA00022490"/>
    </source>
</evidence>
<dbReference type="InterPro" id="IPR001519">
    <property type="entry name" value="Ferritin"/>
</dbReference>
<dbReference type="GO" id="GO:0004322">
    <property type="term" value="F:ferroxidase activity"/>
    <property type="evidence" value="ECO:0007669"/>
    <property type="project" value="UniProtKB-EC"/>
</dbReference>
<dbReference type="InterPro" id="IPR009040">
    <property type="entry name" value="Ferritin-like_diiron"/>
</dbReference>
<dbReference type="PROSITE" id="PS00540">
    <property type="entry name" value="FERRITIN_1"/>
    <property type="match status" value="1"/>
</dbReference>
<name>A0ABD2PY97_9PLAT</name>